<keyword evidence="2" id="KW-1185">Reference proteome</keyword>
<evidence type="ECO:0000313" key="1">
    <source>
        <dbReference type="EMBL" id="SHJ75446.1"/>
    </source>
</evidence>
<dbReference type="InterPro" id="IPR027417">
    <property type="entry name" value="P-loop_NTPase"/>
</dbReference>
<dbReference type="STRING" id="1121302.SAMN02745163_02516"/>
<sequence>MARKTFNDIVFKNASENIKGFDTLDNFSEKDFPLLPYKDNNYFILKANFIYTELLLTSVYLILSSEFKKEDIGYIFSGLSHNFTNYNVSQQNIINISLIYLGNYKGKTETNRLINWYFKNNNDRVNNYKLFIIDKGIIKLSLNNYNKKRFNIYVNLLNSKDTIGLTKKSKDSTDFEEAINSIINNKKNETLTSYDLINEVLSNKLEIYIKDLIQRNEDFKYIETQLLNELIYYALKDNELIESEIIRLKEITHLCGKTGSGKTVLIDFIVFILAKHNKRILFLTSKHADGIKIKEKYTKMGFKASVIVGHDRNKYTDEFIKTKMNANNDLNIFQTIKRNESVISNLDSTCLNNYISSNAEETSSHSYNCKKCEHKITCGYHNLTREFLNSNILITTSYNLCYSSVNASFDGYNRSLIETAYAISDFIIVDEADLIQVNFDNAAIYESQIYSKNANLYNDSYISNIIRLYSTIDRTKMGSIPFLHNHKVIDTAKTDAFIDVACNNFLLNDKDEMIKELVGTKTFTTFNLISMYCNTYIKEIHDADGNIIYDYDNSKENYSIEFAQSFMNYLQDNKLKEELNFNYIDYLSTNIENNIELFNKQYNRFIKSKYMKKYTITYINNKKYNKNKAIKFYNFILFINHIDSYIKYTNIFLPTILLFIDKERHEIPSNSLLKSIYLPKSLAWILTGFSLEKWDKEGLLIYKDFSILGREILYTTRDYIASAYEIPATPVLFVSATAFEENSSLYAIKYPVDYLIKSKLQTENDNTINTFFTPVILTEGLNNSAVNISSSKNQRQFNIKKLCRILIRDFLPSLVEDARKFGKATLFSCSSYDDAYTVYEEIKCLKHKGYNIKILTNSTIQNNKKLDATEVLNISNIENLSNLDNEAVDIAIVIGAVINRGYNILKADGENSSYIHNILVLNRILPSPNNSATNVSYVNSIITRYALNKSKNDKKAFRECLKQSNETSIHLKICYSYTNLPSSIKDSIASNTLVDIRQLVGRGQRGSNNTVNLYFLDASYFPKTATAIANGEIIESLNEIKDDADSSLFLKWLDILNKNDILITELYGDIKKSFNRLKIKAIK</sequence>
<dbReference type="AlphaFoldDB" id="A0A1M6LW94"/>
<organism evidence="1 2">
    <name type="scientific">Clostridium cavendishii DSM 21758</name>
    <dbReference type="NCBI Taxonomy" id="1121302"/>
    <lineage>
        <taxon>Bacteria</taxon>
        <taxon>Bacillati</taxon>
        <taxon>Bacillota</taxon>
        <taxon>Clostridia</taxon>
        <taxon>Eubacteriales</taxon>
        <taxon>Clostridiaceae</taxon>
        <taxon>Clostridium</taxon>
    </lineage>
</organism>
<protein>
    <submittedName>
        <fullName evidence="1">Uncharacterized protein</fullName>
    </submittedName>
</protein>
<dbReference type="OrthoDB" id="973800at2"/>
<accession>A0A1M6LW94</accession>
<proteinExistence type="predicted"/>
<dbReference type="SUPFAM" id="SSF52540">
    <property type="entry name" value="P-loop containing nucleoside triphosphate hydrolases"/>
    <property type="match status" value="1"/>
</dbReference>
<reference evidence="1 2" key="1">
    <citation type="submission" date="2016-11" db="EMBL/GenBank/DDBJ databases">
        <authorList>
            <person name="Jaros S."/>
            <person name="Januszkiewicz K."/>
            <person name="Wedrychowicz H."/>
        </authorList>
    </citation>
    <scope>NUCLEOTIDE SEQUENCE [LARGE SCALE GENOMIC DNA]</scope>
    <source>
        <strain evidence="1 2">DSM 21758</strain>
    </source>
</reference>
<evidence type="ECO:0000313" key="2">
    <source>
        <dbReference type="Proteomes" id="UP000184310"/>
    </source>
</evidence>
<name>A0A1M6LW94_9CLOT</name>
<dbReference type="Proteomes" id="UP000184310">
    <property type="component" value="Unassembled WGS sequence"/>
</dbReference>
<dbReference type="RefSeq" id="WP_072988022.1">
    <property type="nucleotide sequence ID" value="NZ_FQZB01000010.1"/>
</dbReference>
<dbReference type="Gene3D" id="3.40.50.300">
    <property type="entry name" value="P-loop containing nucleotide triphosphate hydrolases"/>
    <property type="match status" value="1"/>
</dbReference>
<gene>
    <name evidence="1" type="ORF">SAMN02745163_02516</name>
</gene>
<dbReference type="EMBL" id="FQZB01000010">
    <property type="protein sequence ID" value="SHJ75446.1"/>
    <property type="molecule type" value="Genomic_DNA"/>
</dbReference>